<keyword evidence="8 9" id="KW-0472">Membrane</keyword>
<name>A0A8J2ZBE6_9PROT</name>
<proteinExistence type="inferred from homology"/>
<keyword evidence="12" id="KW-1185">Reference proteome</keyword>
<sequence length="286" mass="31050">MLAPSPAETAATTIPVRHFDAAAPRRLERALADLAEGARRWRLAAALARLDIRNRYRGSVLGPIWLTLSTAVMLAALGFLYSRLFQLPVGDYLPWLAVSLILWNVIAVSVGEACTCLTAAESVIRQLPLPHTVHALRCVMRNAMVAAHNLPLIAVVFLVFGVAPGWGALLVLPGLVLFALNAFAASLLLGMLCARFRDIGPIVASVMQIAFFVTPVIWKPELLDPASRRLLPLNPFHAVMETVRGPLLEGGGGAWVWAAAFAWTAAHCALAFAFFVRFRGRVAFWV</sequence>
<feature type="domain" description="ABC-2 type transporter transmembrane" evidence="10">
    <location>
        <begin position="46"/>
        <end position="245"/>
    </location>
</feature>
<evidence type="ECO:0000256" key="2">
    <source>
        <dbReference type="ARBA" id="ARBA00007783"/>
    </source>
</evidence>
<dbReference type="GO" id="GO:0140359">
    <property type="term" value="F:ABC-type transporter activity"/>
    <property type="evidence" value="ECO:0007669"/>
    <property type="project" value="InterPro"/>
</dbReference>
<evidence type="ECO:0000256" key="4">
    <source>
        <dbReference type="ARBA" id="ARBA00022475"/>
    </source>
</evidence>
<keyword evidence="7" id="KW-0625">Polysaccharide transport</keyword>
<keyword evidence="7" id="KW-0762">Sugar transport</keyword>
<feature type="transmembrane region" description="Helical" evidence="9">
    <location>
        <begin position="60"/>
        <end position="81"/>
    </location>
</feature>
<dbReference type="GO" id="GO:0015920">
    <property type="term" value="P:lipopolysaccharide transport"/>
    <property type="evidence" value="ECO:0007669"/>
    <property type="project" value="TreeGrafter"/>
</dbReference>
<protein>
    <submittedName>
        <fullName evidence="11">Sugar ABC transporter permease</fullName>
    </submittedName>
</protein>
<feature type="transmembrane region" description="Helical" evidence="9">
    <location>
        <begin position="145"/>
        <end position="163"/>
    </location>
</feature>
<dbReference type="GO" id="GO:0005886">
    <property type="term" value="C:plasma membrane"/>
    <property type="evidence" value="ECO:0007669"/>
    <property type="project" value="UniProtKB-SubCell"/>
</dbReference>
<feature type="transmembrane region" description="Helical" evidence="9">
    <location>
        <begin position="254"/>
        <end position="276"/>
    </location>
</feature>
<evidence type="ECO:0000256" key="5">
    <source>
        <dbReference type="ARBA" id="ARBA00022692"/>
    </source>
</evidence>
<keyword evidence="3" id="KW-0813">Transport</keyword>
<dbReference type="EMBL" id="BMKS01000005">
    <property type="protein sequence ID" value="GGG32235.1"/>
    <property type="molecule type" value="Genomic_DNA"/>
</dbReference>
<evidence type="ECO:0000256" key="8">
    <source>
        <dbReference type="ARBA" id="ARBA00023136"/>
    </source>
</evidence>
<comment type="similarity">
    <text evidence="2">Belongs to the ABC-2 integral membrane protein family.</text>
</comment>
<dbReference type="RefSeq" id="WP_188899907.1">
    <property type="nucleotide sequence ID" value="NZ_BMKS01000005.1"/>
</dbReference>
<dbReference type="AlphaFoldDB" id="A0A8J2ZBE6"/>
<dbReference type="InterPro" id="IPR013525">
    <property type="entry name" value="ABC2_TM"/>
</dbReference>
<evidence type="ECO:0000256" key="3">
    <source>
        <dbReference type="ARBA" id="ARBA00022448"/>
    </source>
</evidence>
<keyword evidence="4" id="KW-1003">Cell membrane</keyword>
<gene>
    <name evidence="11" type="ORF">GCM10010964_20220</name>
</gene>
<dbReference type="GO" id="GO:0015774">
    <property type="term" value="P:polysaccharide transport"/>
    <property type="evidence" value="ECO:0007669"/>
    <property type="project" value="UniProtKB-KW"/>
</dbReference>
<comment type="caution">
    <text evidence="11">The sequence shown here is derived from an EMBL/GenBank/DDBJ whole genome shotgun (WGS) entry which is preliminary data.</text>
</comment>
<keyword evidence="6 9" id="KW-1133">Transmembrane helix</keyword>
<dbReference type="Pfam" id="PF01061">
    <property type="entry name" value="ABC2_membrane"/>
    <property type="match status" value="1"/>
</dbReference>
<evidence type="ECO:0000313" key="12">
    <source>
        <dbReference type="Proteomes" id="UP000597507"/>
    </source>
</evidence>
<feature type="transmembrane region" description="Helical" evidence="9">
    <location>
        <begin position="199"/>
        <end position="218"/>
    </location>
</feature>
<evidence type="ECO:0000259" key="10">
    <source>
        <dbReference type="Pfam" id="PF01061"/>
    </source>
</evidence>
<accession>A0A8J2ZBE6</accession>
<evidence type="ECO:0000256" key="7">
    <source>
        <dbReference type="ARBA" id="ARBA00023047"/>
    </source>
</evidence>
<comment type="subcellular location">
    <subcellularLocation>
        <location evidence="1">Cell membrane</location>
        <topology evidence="1">Multi-pass membrane protein</topology>
    </subcellularLocation>
</comment>
<feature type="transmembrane region" description="Helical" evidence="9">
    <location>
        <begin position="169"/>
        <end position="192"/>
    </location>
</feature>
<dbReference type="Proteomes" id="UP000597507">
    <property type="component" value="Unassembled WGS sequence"/>
</dbReference>
<evidence type="ECO:0000256" key="9">
    <source>
        <dbReference type="SAM" id="Phobius"/>
    </source>
</evidence>
<keyword evidence="5 9" id="KW-0812">Transmembrane</keyword>
<organism evidence="11 12">
    <name type="scientific">Caldovatus sediminis</name>
    <dbReference type="NCBI Taxonomy" id="2041189"/>
    <lineage>
        <taxon>Bacteria</taxon>
        <taxon>Pseudomonadati</taxon>
        <taxon>Pseudomonadota</taxon>
        <taxon>Alphaproteobacteria</taxon>
        <taxon>Acetobacterales</taxon>
        <taxon>Roseomonadaceae</taxon>
        <taxon>Caldovatus</taxon>
    </lineage>
</organism>
<evidence type="ECO:0000313" key="11">
    <source>
        <dbReference type="EMBL" id="GGG32235.1"/>
    </source>
</evidence>
<dbReference type="PANTHER" id="PTHR30413">
    <property type="entry name" value="INNER MEMBRANE TRANSPORT PERMEASE"/>
    <property type="match status" value="1"/>
</dbReference>
<evidence type="ECO:0000256" key="1">
    <source>
        <dbReference type="ARBA" id="ARBA00004651"/>
    </source>
</evidence>
<feature type="transmembrane region" description="Helical" evidence="9">
    <location>
        <begin position="101"/>
        <end position="124"/>
    </location>
</feature>
<dbReference type="PANTHER" id="PTHR30413:SF10">
    <property type="entry name" value="CAPSULE POLYSACCHARIDE EXPORT INNER-MEMBRANE PROTEIN CTRC"/>
    <property type="match status" value="1"/>
</dbReference>
<evidence type="ECO:0000256" key="6">
    <source>
        <dbReference type="ARBA" id="ARBA00022989"/>
    </source>
</evidence>
<reference evidence="11 12" key="1">
    <citation type="journal article" date="2014" name="Int. J. Syst. Evol. Microbiol.">
        <title>Complete genome sequence of Corynebacterium casei LMG S-19264T (=DSM 44701T), isolated from a smear-ripened cheese.</title>
        <authorList>
            <consortium name="US DOE Joint Genome Institute (JGI-PGF)"/>
            <person name="Walter F."/>
            <person name="Albersmeier A."/>
            <person name="Kalinowski J."/>
            <person name="Ruckert C."/>
        </authorList>
    </citation>
    <scope>NUCLEOTIDE SEQUENCE [LARGE SCALE GENOMIC DNA]</scope>
    <source>
        <strain evidence="11 12">CGMCC 1.16330</strain>
    </source>
</reference>